<evidence type="ECO:0000313" key="3">
    <source>
        <dbReference type="Proteomes" id="UP000196027"/>
    </source>
</evidence>
<organism evidence="2 3">
    <name type="scientific">Oleiphilus messinensis</name>
    <dbReference type="NCBI Taxonomy" id="141451"/>
    <lineage>
        <taxon>Bacteria</taxon>
        <taxon>Pseudomonadati</taxon>
        <taxon>Pseudomonadota</taxon>
        <taxon>Gammaproteobacteria</taxon>
        <taxon>Oceanospirillales</taxon>
        <taxon>Oleiphilaceae</taxon>
        <taxon>Oleiphilus</taxon>
    </lineage>
</organism>
<dbReference type="Gene3D" id="3.30.300.20">
    <property type="match status" value="1"/>
</dbReference>
<dbReference type="SUPFAM" id="SSF53474">
    <property type="entry name" value="alpha/beta-Hydrolases"/>
    <property type="match status" value="1"/>
</dbReference>
<dbReference type="KEGG" id="ome:OLMES_1388"/>
<dbReference type="PANTHER" id="PTHR39624:SF2">
    <property type="entry name" value="OSMC-LIKE PROTEIN"/>
    <property type="match status" value="1"/>
</dbReference>
<keyword evidence="3" id="KW-1185">Reference proteome</keyword>
<dbReference type="InterPro" id="IPR022742">
    <property type="entry name" value="Hydrolase_4"/>
</dbReference>
<evidence type="ECO:0000313" key="2">
    <source>
        <dbReference type="EMBL" id="ARU55465.1"/>
    </source>
</evidence>
<dbReference type="Proteomes" id="UP000196027">
    <property type="component" value="Chromosome"/>
</dbReference>
<dbReference type="InterPro" id="IPR036102">
    <property type="entry name" value="OsmC/Ohrsf"/>
</dbReference>
<evidence type="ECO:0000259" key="1">
    <source>
        <dbReference type="Pfam" id="PF12146"/>
    </source>
</evidence>
<sequence length="407" mass="44901">MRQKVTFDSQGTILSGLLERPESGSPCFALFAHCFTCGKDVAAASRIARALTRHGIAVLRFDFTGLGNSDGDFANTNFSSNLDDLVAAADYLRREYEAPQLLIGHSLGGAAILSMAQQVPEAKALVTIGAPFNADHVLHNFSASLAAIERDGVAEVTLGERRFQIKKQFLDDLDRHTVEHISQLRKALLVMHSPVDTVVSINEAELIYREAKHPKSFVSLDRADHLLSRAEDAEFVAATIAGWGRRYLDMPKPATSAPPVAKGHVIVEEKDHRFTQHVTSDSHYWLADEPYDVGGNNTGPDPYEHLLAALGACTSMTIRLYANRKGIALENIRVELRHTRNYIDDCEGCEATANGIEAIERTIALQGKLSGEQRQRMLEIADRCPVHRSLHGTMKVVTHLQDPDYEL</sequence>
<dbReference type="AlphaFoldDB" id="A0A1Y0I7I3"/>
<accession>A0A1Y0I7I3</accession>
<name>A0A1Y0I7I3_9GAMM</name>
<dbReference type="SUPFAM" id="SSF82784">
    <property type="entry name" value="OsmC-like"/>
    <property type="match status" value="1"/>
</dbReference>
<dbReference type="InterPro" id="IPR015946">
    <property type="entry name" value="KH_dom-like_a/b"/>
</dbReference>
<dbReference type="Pfam" id="PF02566">
    <property type="entry name" value="OsmC"/>
    <property type="match status" value="1"/>
</dbReference>
<dbReference type="OrthoDB" id="9789573at2"/>
<dbReference type="Pfam" id="PF12146">
    <property type="entry name" value="Hydrolase_4"/>
    <property type="match status" value="1"/>
</dbReference>
<dbReference type="InterPro" id="IPR003718">
    <property type="entry name" value="OsmC/Ohr_fam"/>
</dbReference>
<dbReference type="RefSeq" id="WP_087460575.1">
    <property type="nucleotide sequence ID" value="NZ_CP021425.1"/>
</dbReference>
<protein>
    <submittedName>
        <fullName evidence="2">OsmC family protein</fullName>
    </submittedName>
</protein>
<proteinExistence type="predicted"/>
<reference evidence="2 3" key="1">
    <citation type="submission" date="2017-05" db="EMBL/GenBank/DDBJ databases">
        <title>Genomic insights into alkan degradation activity of Oleiphilus messinensis.</title>
        <authorList>
            <person name="Kozyavkin S.A."/>
            <person name="Slesarev A.I."/>
            <person name="Golyshin P.N."/>
            <person name="Korzhenkov A."/>
            <person name="Golyshina O.N."/>
            <person name="Toshchakov S.V."/>
        </authorList>
    </citation>
    <scope>NUCLEOTIDE SEQUENCE [LARGE SCALE GENOMIC DNA]</scope>
    <source>
        <strain evidence="2 3">ME102</strain>
    </source>
</reference>
<dbReference type="EMBL" id="CP021425">
    <property type="protein sequence ID" value="ARU55465.1"/>
    <property type="molecule type" value="Genomic_DNA"/>
</dbReference>
<feature type="domain" description="Serine aminopeptidase S33" evidence="1">
    <location>
        <begin position="44"/>
        <end position="142"/>
    </location>
</feature>
<dbReference type="InterPro" id="IPR029058">
    <property type="entry name" value="AB_hydrolase_fold"/>
</dbReference>
<dbReference type="Gene3D" id="3.40.50.1820">
    <property type="entry name" value="alpha/beta hydrolase"/>
    <property type="match status" value="1"/>
</dbReference>
<gene>
    <name evidence="2" type="ORF">OLMES_1388</name>
</gene>
<dbReference type="ESTHER" id="9gamm-a0a1y0i7i3">
    <property type="family name" value="Est-OsmC"/>
</dbReference>
<dbReference type="PANTHER" id="PTHR39624">
    <property type="entry name" value="PROTEIN INVOLVED IN RIMO-MEDIATED BETA-METHYLTHIOLATION OF RIBOSOMAL PROTEIN S12 YCAO"/>
    <property type="match status" value="1"/>
</dbReference>